<dbReference type="OrthoDB" id="9876299at2759"/>
<accession>A0A017S3H7</accession>
<dbReference type="EMBL" id="KK088445">
    <property type="protein sequence ID" value="EYE91401.1"/>
    <property type="molecule type" value="Genomic_DNA"/>
</dbReference>
<dbReference type="GeneID" id="63693199"/>
<gene>
    <name evidence="1" type="ORF">EURHEDRAFT_243510</name>
</gene>
<name>A0A017S3H7_ASPRC</name>
<organism evidence="1 2">
    <name type="scientific">Aspergillus ruber (strain CBS 135680)</name>
    <dbReference type="NCBI Taxonomy" id="1388766"/>
    <lineage>
        <taxon>Eukaryota</taxon>
        <taxon>Fungi</taxon>
        <taxon>Dikarya</taxon>
        <taxon>Ascomycota</taxon>
        <taxon>Pezizomycotina</taxon>
        <taxon>Eurotiomycetes</taxon>
        <taxon>Eurotiomycetidae</taxon>
        <taxon>Eurotiales</taxon>
        <taxon>Aspergillaceae</taxon>
        <taxon>Aspergillus</taxon>
        <taxon>Aspergillus subgen. Aspergillus</taxon>
    </lineage>
</organism>
<protein>
    <submittedName>
        <fullName evidence="1">Uncharacterized protein</fullName>
    </submittedName>
</protein>
<dbReference type="Proteomes" id="UP000019804">
    <property type="component" value="Unassembled WGS sequence"/>
</dbReference>
<evidence type="ECO:0000313" key="2">
    <source>
        <dbReference type="Proteomes" id="UP000019804"/>
    </source>
</evidence>
<reference evidence="2" key="1">
    <citation type="journal article" date="2014" name="Nat. Commun.">
        <title>Genomic adaptations of the halophilic Dead Sea filamentous fungus Eurotium rubrum.</title>
        <authorList>
            <person name="Kis-Papo T."/>
            <person name="Weig A.R."/>
            <person name="Riley R."/>
            <person name="Persoh D."/>
            <person name="Salamov A."/>
            <person name="Sun H."/>
            <person name="Lipzen A."/>
            <person name="Wasser S.P."/>
            <person name="Rambold G."/>
            <person name="Grigoriev I.V."/>
            <person name="Nevo E."/>
        </authorList>
    </citation>
    <scope>NUCLEOTIDE SEQUENCE [LARGE SCALE GENOMIC DNA]</scope>
    <source>
        <strain evidence="2">CBS 135680</strain>
    </source>
</reference>
<sequence>MPTYLILNSDQALPKSLSETLLRRPNTTLLAATRYLTPEISSSFFHLPKHDSSLVIPVKINLFAQDDAAGAVRGLLLAGVTHVDAVVLRGGDTPGINGVNGIGAGSGDSGEERGYEDGLRRLLEQVRMFLEWSRVVVFGGGTDVSGVRDVVMTEVGDVASFVHV</sequence>
<proteinExistence type="predicted"/>
<keyword evidence="2" id="KW-1185">Reference proteome</keyword>
<dbReference type="AlphaFoldDB" id="A0A017S3H7"/>
<dbReference type="RefSeq" id="XP_040635091.1">
    <property type="nucleotide sequence ID" value="XM_040778075.1"/>
</dbReference>
<dbReference type="HOGENOM" id="CLU_1618656_0_0_1"/>
<evidence type="ECO:0000313" key="1">
    <source>
        <dbReference type="EMBL" id="EYE91401.1"/>
    </source>
</evidence>